<name>A0A8H3CG80_9AGAM</name>
<dbReference type="Proteomes" id="UP000663850">
    <property type="component" value="Unassembled WGS sequence"/>
</dbReference>
<keyword evidence="1" id="KW-0175">Coiled coil</keyword>
<dbReference type="EMBL" id="CAJMWZ010003996">
    <property type="protein sequence ID" value="CAE6482454.1"/>
    <property type="molecule type" value="Genomic_DNA"/>
</dbReference>
<dbReference type="AlphaFoldDB" id="A0A8H3CG80"/>
<gene>
    <name evidence="3" type="ORF">RDB_LOCUS76405</name>
</gene>
<protein>
    <recommendedName>
        <fullName evidence="2">LTD domain-containing protein</fullName>
    </recommendedName>
</protein>
<feature type="domain" description="LTD" evidence="2">
    <location>
        <begin position="1"/>
        <end position="97"/>
    </location>
</feature>
<proteinExistence type="predicted"/>
<evidence type="ECO:0000313" key="4">
    <source>
        <dbReference type="Proteomes" id="UP000663850"/>
    </source>
</evidence>
<dbReference type="Gene3D" id="2.80.10.50">
    <property type="match status" value="1"/>
</dbReference>
<dbReference type="PROSITE" id="PS51841">
    <property type="entry name" value="LTD"/>
    <property type="match status" value="1"/>
</dbReference>
<sequence>SLGHTYQSPYPSDTTLEPGTYHILNAREGTAIQVSEHDPTHVVTWKQHDGESQQWFLQRSGHGYQLQNRYYDAYLAVSNTDNSGLVYASRYPTTWVFLKFDGNYIIQLADKNRVVDLHNGSGHNGNVFHIFNQDGSHMPHRIWRLERLSDDVGNEELAEIKEEMANKNKDLLESQEELFSAKKELSESHTLLHQRDETIRQLQQDLKSKEEALSHAHKVNEESAHLRNQHSLLEYKLSQQQTETKGLQAKVDRIEYLISQVGDISPVLGYDYRDLAQVMGKPDGSTSIGNKN</sequence>
<evidence type="ECO:0000259" key="2">
    <source>
        <dbReference type="PROSITE" id="PS51841"/>
    </source>
</evidence>
<reference evidence="3" key="1">
    <citation type="submission" date="2021-01" db="EMBL/GenBank/DDBJ databases">
        <authorList>
            <person name="Kaushik A."/>
        </authorList>
    </citation>
    <scope>NUCLEOTIDE SEQUENCE</scope>
    <source>
        <strain evidence="3">Type strain: AG8-Rh-89/</strain>
    </source>
</reference>
<dbReference type="Pfam" id="PF14200">
    <property type="entry name" value="RicinB_lectin_2"/>
    <property type="match status" value="1"/>
</dbReference>
<dbReference type="SUPFAM" id="SSF50370">
    <property type="entry name" value="Ricin B-like lectins"/>
    <property type="match status" value="1"/>
</dbReference>
<dbReference type="InterPro" id="IPR001322">
    <property type="entry name" value="Lamin_tail_dom"/>
</dbReference>
<organism evidence="3 4">
    <name type="scientific">Rhizoctonia solani</name>
    <dbReference type="NCBI Taxonomy" id="456999"/>
    <lineage>
        <taxon>Eukaryota</taxon>
        <taxon>Fungi</taxon>
        <taxon>Dikarya</taxon>
        <taxon>Basidiomycota</taxon>
        <taxon>Agaricomycotina</taxon>
        <taxon>Agaricomycetes</taxon>
        <taxon>Cantharellales</taxon>
        <taxon>Ceratobasidiaceae</taxon>
        <taxon>Rhizoctonia</taxon>
    </lineage>
</organism>
<feature type="non-terminal residue" evidence="3">
    <location>
        <position position="292"/>
    </location>
</feature>
<dbReference type="InterPro" id="IPR000772">
    <property type="entry name" value="Ricin_B_lectin"/>
</dbReference>
<evidence type="ECO:0000256" key="1">
    <source>
        <dbReference type="SAM" id="Coils"/>
    </source>
</evidence>
<feature type="coiled-coil region" evidence="1">
    <location>
        <begin position="154"/>
        <end position="219"/>
    </location>
</feature>
<comment type="caution">
    <text evidence="3">The sequence shown here is derived from an EMBL/GenBank/DDBJ whole genome shotgun (WGS) entry which is preliminary data.</text>
</comment>
<accession>A0A8H3CG80</accession>
<evidence type="ECO:0000313" key="3">
    <source>
        <dbReference type="EMBL" id="CAE6482454.1"/>
    </source>
</evidence>
<dbReference type="InterPro" id="IPR035992">
    <property type="entry name" value="Ricin_B-like_lectins"/>
</dbReference>